<organism evidence="1">
    <name type="scientific">Sesamum latifolium</name>
    <dbReference type="NCBI Taxonomy" id="2727402"/>
    <lineage>
        <taxon>Eukaryota</taxon>
        <taxon>Viridiplantae</taxon>
        <taxon>Streptophyta</taxon>
        <taxon>Embryophyta</taxon>
        <taxon>Tracheophyta</taxon>
        <taxon>Spermatophyta</taxon>
        <taxon>Magnoliopsida</taxon>
        <taxon>eudicotyledons</taxon>
        <taxon>Gunneridae</taxon>
        <taxon>Pentapetalae</taxon>
        <taxon>asterids</taxon>
        <taxon>lamiids</taxon>
        <taxon>Lamiales</taxon>
        <taxon>Pedaliaceae</taxon>
        <taxon>Sesamum</taxon>
    </lineage>
</organism>
<protein>
    <submittedName>
        <fullName evidence="1">Uncharacterized protein</fullName>
    </submittedName>
</protein>
<gene>
    <name evidence="1" type="ORF">Slati_2974400</name>
</gene>
<name>A0AAW2VI20_9LAMI</name>
<reference evidence="1" key="2">
    <citation type="journal article" date="2024" name="Plant">
        <title>Genomic evolution and insights into agronomic trait innovations of Sesamum species.</title>
        <authorList>
            <person name="Miao H."/>
            <person name="Wang L."/>
            <person name="Qu L."/>
            <person name="Liu H."/>
            <person name="Sun Y."/>
            <person name="Le M."/>
            <person name="Wang Q."/>
            <person name="Wei S."/>
            <person name="Zheng Y."/>
            <person name="Lin W."/>
            <person name="Duan Y."/>
            <person name="Cao H."/>
            <person name="Xiong S."/>
            <person name="Wang X."/>
            <person name="Wei L."/>
            <person name="Li C."/>
            <person name="Ma Q."/>
            <person name="Ju M."/>
            <person name="Zhao R."/>
            <person name="Li G."/>
            <person name="Mu C."/>
            <person name="Tian Q."/>
            <person name="Mei H."/>
            <person name="Zhang T."/>
            <person name="Gao T."/>
            <person name="Zhang H."/>
        </authorList>
    </citation>
    <scope>NUCLEOTIDE SEQUENCE</scope>
    <source>
        <strain evidence="1">KEN1</strain>
    </source>
</reference>
<comment type="caution">
    <text evidence="1">The sequence shown here is derived from an EMBL/GenBank/DDBJ whole genome shotgun (WGS) entry which is preliminary data.</text>
</comment>
<sequence>MVTVLNQDVACSDHVVVCVVLDGVIPPNNSRRKKRSRFEAAWCSTPECAEVIQQAWSSVLEASPHESVLEKIWATRVSLFHCNSMRFGNIYGKVQMLDKRICELPALPLTPDHKCEIDRLKDSLEDWLGRRRSYENNGAKLIG</sequence>
<accession>A0AAW2VI20</accession>
<dbReference type="AlphaFoldDB" id="A0AAW2VI20"/>
<proteinExistence type="predicted"/>
<dbReference type="EMBL" id="JACGWN010000010">
    <property type="protein sequence ID" value="KAL0427996.1"/>
    <property type="molecule type" value="Genomic_DNA"/>
</dbReference>
<reference evidence="1" key="1">
    <citation type="submission" date="2020-06" db="EMBL/GenBank/DDBJ databases">
        <authorList>
            <person name="Li T."/>
            <person name="Hu X."/>
            <person name="Zhang T."/>
            <person name="Song X."/>
            <person name="Zhang H."/>
            <person name="Dai N."/>
            <person name="Sheng W."/>
            <person name="Hou X."/>
            <person name="Wei L."/>
        </authorList>
    </citation>
    <scope>NUCLEOTIDE SEQUENCE</scope>
    <source>
        <strain evidence="1">KEN1</strain>
        <tissue evidence="1">Leaf</tissue>
    </source>
</reference>
<evidence type="ECO:0000313" key="1">
    <source>
        <dbReference type="EMBL" id="KAL0427996.1"/>
    </source>
</evidence>